<evidence type="ECO:0000313" key="8">
    <source>
        <dbReference type="Proteomes" id="UP000289340"/>
    </source>
</evidence>
<evidence type="ECO:0000313" key="7">
    <source>
        <dbReference type="EMBL" id="RZC18841.1"/>
    </source>
</evidence>
<reference evidence="7 8" key="1">
    <citation type="submission" date="2018-09" db="EMBL/GenBank/DDBJ databases">
        <title>A high-quality reference genome of wild soybean provides a powerful tool to mine soybean genomes.</title>
        <authorList>
            <person name="Xie M."/>
            <person name="Chung C.Y.L."/>
            <person name="Li M.-W."/>
            <person name="Wong F.-L."/>
            <person name="Chan T.-F."/>
            <person name="Lam H.-M."/>
        </authorList>
    </citation>
    <scope>NUCLEOTIDE SEQUENCE [LARGE SCALE GENOMIC DNA]</scope>
    <source>
        <strain evidence="8">cv. W05</strain>
        <tissue evidence="7">Hypocotyl of etiolated seedlings</tissue>
    </source>
</reference>
<keyword evidence="3" id="KW-0256">Endoplasmic reticulum</keyword>
<organism evidence="7 8">
    <name type="scientific">Glycine soja</name>
    <name type="common">Wild soybean</name>
    <dbReference type="NCBI Taxonomy" id="3848"/>
    <lineage>
        <taxon>Eukaryota</taxon>
        <taxon>Viridiplantae</taxon>
        <taxon>Streptophyta</taxon>
        <taxon>Embryophyta</taxon>
        <taxon>Tracheophyta</taxon>
        <taxon>Spermatophyta</taxon>
        <taxon>Magnoliopsida</taxon>
        <taxon>eudicotyledons</taxon>
        <taxon>Gunneridae</taxon>
        <taxon>Pentapetalae</taxon>
        <taxon>rosids</taxon>
        <taxon>fabids</taxon>
        <taxon>Fabales</taxon>
        <taxon>Fabaceae</taxon>
        <taxon>Papilionoideae</taxon>
        <taxon>50 kb inversion clade</taxon>
        <taxon>NPAAA clade</taxon>
        <taxon>indigoferoid/millettioid clade</taxon>
        <taxon>Phaseoleae</taxon>
        <taxon>Glycine</taxon>
        <taxon>Glycine subgen. Soja</taxon>
    </lineage>
</organism>
<dbReference type="EMBL" id="QZWG01000003">
    <property type="protein sequence ID" value="RZC18841.1"/>
    <property type="molecule type" value="Genomic_DNA"/>
</dbReference>
<dbReference type="PANTHER" id="PTHR10994">
    <property type="entry name" value="RETICULON"/>
    <property type="match status" value="1"/>
</dbReference>
<keyword evidence="8" id="KW-1185">Reference proteome</keyword>
<sequence length="259" mass="29106">MRDSNRISVHRILGEGLLADVVLWKNWRGAVAVFVSATALRYLFERAGYNFLSFIANVMPLDPTLNKPLPPLPDLEISKETIARVADALQIWLNLALSVAHDIAIEKNFLLCLQVVGVLEVVLEKLPKDGEGESDPANVAEAVDAGDMAGGDVRLRLGAEENHGGEALHLHKGGNNVLVIFRRPRLEFARSKSKYGDWVLEWGHGCCREPREGEKFGEVRIVADGKVWRKRKRVSQKLHMTFGRKGRGWKREGQKRRME</sequence>
<evidence type="ECO:0000256" key="1">
    <source>
        <dbReference type="ARBA" id="ARBA00004477"/>
    </source>
</evidence>
<keyword evidence="5" id="KW-0472">Membrane</keyword>
<dbReference type="GO" id="GO:0009617">
    <property type="term" value="P:response to bacterium"/>
    <property type="evidence" value="ECO:0007669"/>
    <property type="project" value="InterPro"/>
</dbReference>
<dbReference type="PANTHER" id="PTHR10994:SF154">
    <property type="entry name" value="RETICULON-LIKE PROTEIN B11"/>
    <property type="match status" value="1"/>
</dbReference>
<keyword evidence="4" id="KW-1133">Transmembrane helix</keyword>
<dbReference type="Proteomes" id="UP000289340">
    <property type="component" value="Chromosome 3"/>
</dbReference>
<name>A0A445L6D6_GLYSO</name>
<proteinExistence type="predicted"/>
<dbReference type="GO" id="GO:0005789">
    <property type="term" value="C:endoplasmic reticulum membrane"/>
    <property type="evidence" value="ECO:0007669"/>
    <property type="project" value="UniProtKB-SubCell"/>
</dbReference>
<evidence type="ECO:0000259" key="6">
    <source>
        <dbReference type="Pfam" id="PF02453"/>
    </source>
</evidence>
<protein>
    <submittedName>
        <fullName evidence="7">Reticulon-like protein B11</fullName>
    </submittedName>
</protein>
<dbReference type="AlphaFoldDB" id="A0A445L6D6"/>
<comment type="subcellular location">
    <subcellularLocation>
        <location evidence="1">Endoplasmic reticulum membrane</location>
        <topology evidence="1">Multi-pass membrane protein</topology>
    </subcellularLocation>
</comment>
<gene>
    <name evidence="7" type="ORF">D0Y65_005887</name>
</gene>
<evidence type="ECO:0000256" key="3">
    <source>
        <dbReference type="ARBA" id="ARBA00022824"/>
    </source>
</evidence>
<feature type="domain" description="Reticulon" evidence="6">
    <location>
        <begin position="19"/>
        <end position="120"/>
    </location>
</feature>
<evidence type="ECO:0000256" key="4">
    <source>
        <dbReference type="ARBA" id="ARBA00022989"/>
    </source>
</evidence>
<dbReference type="Pfam" id="PF02453">
    <property type="entry name" value="Reticulon"/>
    <property type="match status" value="1"/>
</dbReference>
<evidence type="ECO:0000256" key="2">
    <source>
        <dbReference type="ARBA" id="ARBA00022692"/>
    </source>
</evidence>
<evidence type="ECO:0000256" key="5">
    <source>
        <dbReference type="ARBA" id="ARBA00023136"/>
    </source>
</evidence>
<keyword evidence="2" id="KW-0812">Transmembrane</keyword>
<comment type="caution">
    <text evidence="7">The sequence shown here is derived from an EMBL/GenBank/DDBJ whole genome shotgun (WGS) entry which is preliminary data.</text>
</comment>
<dbReference type="InterPro" id="IPR045064">
    <property type="entry name" value="Reticulon-like"/>
</dbReference>
<dbReference type="InterPro" id="IPR003388">
    <property type="entry name" value="Reticulon"/>
</dbReference>
<accession>A0A445L6D6</accession>